<evidence type="ECO:0000256" key="5">
    <source>
        <dbReference type="ARBA" id="ARBA00023052"/>
    </source>
</evidence>
<dbReference type="Pfam" id="PF00205">
    <property type="entry name" value="TPP_enzyme_M"/>
    <property type="match status" value="1"/>
</dbReference>
<protein>
    <submittedName>
        <fullName evidence="10">Putative Benzaldehyde lyase</fullName>
    </submittedName>
</protein>
<dbReference type="Pfam" id="PF02775">
    <property type="entry name" value="TPP_enzyme_C"/>
    <property type="match status" value="1"/>
</dbReference>
<dbReference type="GO" id="GO:0016829">
    <property type="term" value="F:lyase activity"/>
    <property type="evidence" value="ECO:0007669"/>
    <property type="project" value="UniProtKB-KW"/>
</dbReference>
<dbReference type="GO" id="GO:0000287">
    <property type="term" value="F:magnesium ion binding"/>
    <property type="evidence" value="ECO:0007669"/>
    <property type="project" value="InterPro"/>
</dbReference>
<name>A0A0U5FSL2_ASPCI</name>
<evidence type="ECO:0000259" key="7">
    <source>
        <dbReference type="Pfam" id="PF00205"/>
    </source>
</evidence>
<dbReference type="InterPro" id="IPR012001">
    <property type="entry name" value="Thiamin_PyroP_enz_TPP-bd_dom"/>
</dbReference>
<keyword evidence="10" id="KW-0456">Lyase</keyword>
<dbReference type="OMA" id="LPGAQIY"/>
<dbReference type="GO" id="GO:0050660">
    <property type="term" value="F:flavin adenine dinucleotide binding"/>
    <property type="evidence" value="ECO:0007669"/>
    <property type="project" value="TreeGrafter"/>
</dbReference>
<dbReference type="GO" id="GO:0009097">
    <property type="term" value="P:isoleucine biosynthetic process"/>
    <property type="evidence" value="ECO:0007669"/>
    <property type="project" value="TreeGrafter"/>
</dbReference>
<feature type="domain" description="Thiamine pyrophosphate enzyme N-terminal TPP-binding" evidence="9">
    <location>
        <begin position="14"/>
        <end position="128"/>
    </location>
</feature>
<dbReference type="PROSITE" id="PS00187">
    <property type="entry name" value="TPP_ENZYMES"/>
    <property type="match status" value="1"/>
</dbReference>
<comment type="similarity">
    <text evidence="3 6">Belongs to the TPP enzyme family.</text>
</comment>
<dbReference type="OrthoDB" id="10006023at2759"/>
<dbReference type="CDD" id="cd07035">
    <property type="entry name" value="TPP_PYR_POX_like"/>
    <property type="match status" value="1"/>
</dbReference>
<dbReference type="GO" id="GO:0003984">
    <property type="term" value="F:acetolactate synthase activity"/>
    <property type="evidence" value="ECO:0007669"/>
    <property type="project" value="TreeGrafter"/>
</dbReference>
<dbReference type="EMBL" id="CDMC01000003">
    <property type="protein sequence ID" value="CEL02530.1"/>
    <property type="molecule type" value="Genomic_DNA"/>
</dbReference>
<evidence type="ECO:0000256" key="1">
    <source>
        <dbReference type="ARBA" id="ARBA00001946"/>
    </source>
</evidence>
<dbReference type="PANTHER" id="PTHR18968">
    <property type="entry name" value="THIAMINE PYROPHOSPHATE ENZYMES"/>
    <property type="match status" value="1"/>
</dbReference>
<sequence length="607" mass="64314">MSFPLSQPTTRSLTGGDLLAQSLKHIGVEVAFGLHGGHLDAFLMGCETVGIRLIDTRHETAAVQAAEGYAKIKGKLGVCFVTANSGFSNGIPGLATALADRSPILCITSSPPLRDAENNSLQGIIDQVVASRPLTKFAHRVTNAEDAPRIVSLAVRTALAGAPGPVLLDFPIDVLFSPVHEKLISWGSISSPLLYAPGPHVEAVKKAVELIQAASRPAVIIGSGAQSKETISHILTLSQTTGIPVFDTQKCTLSSTLAIECKTYGGGAEKLGLLPVLGKPQPDLVLLLGARTGMFLAGRSGALIPPAEKCKLVQVDVDGTEIGRTLPVELGVISDVAQFLDAVNRHLSSSTSHTSNRIDKEWVSAVTRIQSLPSPFASDAPQNPSGLMHPYHALQTLFTHLPKNPILVTDGGECALWARDTAHLCSPSSILKSTGALGFLGNGFGYALGAAVASPDRTVINLHGDGSAGFHFMELDTYARLGLDVITVIVNNHCWGMSSNGQELVYGEKNPKRVISELSPGTRYDVVAGGLGNRAVRVEKVEDIPRAVEGLVSAEKGQGQERRAKCIELVVDRKPTHPVTEVMVGQTEDEGVVVVPYYDNIPRAYYK</sequence>
<dbReference type="InterPro" id="IPR000399">
    <property type="entry name" value="TPP-bd_CS"/>
</dbReference>
<dbReference type="InterPro" id="IPR029061">
    <property type="entry name" value="THDP-binding"/>
</dbReference>
<dbReference type="CDD" id="cd02004">
    <property type="entry name" value="TPP_BZL_OCoD_HPCL"/>
    <property type="match status" value="1"/>
</dbReference>
<comment type="cofactor">
    <cofactor evidence="1">
        <name>Mg(2+)</name>
        <dbReference type="ChEBI" id="CHEBI:18420"/>
    </cofactor>
</comment>
<keyword evidence="11" id="KW-1185">Reference proteome</keyword>
<dbReference type="Gene3D" id="3.40.50.970">
    <property type="match status" value="2"/>
</dbReference>
<comment type="cofactor">
    <cofactor evidence="2">
        <name>thiamine diphosphate</name>
        <dbReference type="ChEBI" id="CHEBI:58937"/>
    </cofactor>
</comment>
<dbReference type="SUPFAM" id="SSF52518">
    <property type="entry name" value="Thiamin diphosphate-binding fold (THDP-binding)"/>
    <property type="match status" value="2"/>
</dbReference>
<evidence type="ECO:0000256" key="6">
    <source>
        <dbReference type="RuleBase" id="RU362132"/>
    </source>
</evidence>
<dbReference type="GO" id="GO:0009099">
    <property type="term" value="P:L-valine biosynthetic process"/>
    <property type="evidence" value="ECO:0007669"/>
    <property type="project" value="TreeGrafter"/>
</dbReference>
<evidence type="ECO:0000313" key="10">
    <source>
        <dbReference type="EMBL" id="CEL02530.1"/>
    </source>
</evidence>
<gene>
    <name evidence="10" type="ORF">ASPCAL03699</name>
</gene>
<dbReference type="SUPFAM" id="SSF52467">
    <property type="entry name" value="DHS-like NAD/FAD-binding domain"/>
    <property type="match status" value="1"/>
</dbReference>
<dbReference type="Pfam" id="PF02776">
    <property type="entry name" value="TPP_enzyme_N"/>
    <property type="match status" value="1"/>
</dbReference>
<evidence type="ECO:0000256" key="3">
    <source>
        <dbReference type="ARBA" id="ARBA00007812"/>
    </source>
</evidence>
<evidence type="ECO:0000256" key="4">
    <source>
        <dbReference type="ARBA" id="ARBA00022723"/>
    </source>
</evidence>
<keyword evidence="4" id="KW-0479">Metal-binding</keyword>
<dbReference type="STRING" id="454130.A0A0U5FSL2"/>
<evidence type="ECO:0000313" key="11">
    <source>
        <dbReference type="Proteomes" id="UP000054771"/>
    </source>
</evidence>
<dbReference type="InterPro" id="IPR012000">
    <property type="entry name" value="Thiamin_PyroP_enz_cen_dom"/>
</dbReference>
<reference evidence="11" key="1">
    <citation type="journal article" date="2016" name="Genome Announc.">
        <title>Draft genome sequences of fungus Aspergillus calidoustus.</title>
        <authorList>
            <person name="Horn F."/>
            <person name="Linde J."/>
            <person name="Mattern D.J."/>
            <person name="Walther G."/>
            <person name="Guthke R."/>
            <person name="Scherlach K."/>
            <person name="Martin K."/>
            <person name="Brakhage A.A."/>
            <person name="Petzke L."/>
            <person name="Valiante V."/>
        </authorList>
    </citation>
    <scope>NUCLEOTIDE SEQUENCE [LARGE SCALE GENOMIC DNA]</scope>
    <source>
        <strain evidence="11">SF006504</strain>
    </source>
</reference>
<feature type="domain" description="Thiamine pyrophosphate enzyme TPP-binding" evidence="8">
    <location>
        <begin position="410"/>
        <end position="552"/>
    </location>
</feature>
<evidence type="ECO:0000259" key="9">
    <source>
        <dbReference type="Pfam" id="PF02776"/>
    </source>
</evidence>
<dbReference type="Gene3D" id="3.40.50.1220">
    <property type="entry name" value="TPP-binding domain"/>
    <property type="match status" value="1"/>
</dbReference>
<dbReference type="InterPro" id="IPR029035">
    <property type="entry name" value="DHS-like_NAD/FAD-binding_dom"/>
</dbReference>
<dbReference type="AlphaFoldDB" id="A0A0U5FSL2"/>
<organism evidence="10 11">
    <name type="scientific">Aspergillus calidoustus</name>
    <dbReference type="NCBI Taxonomy" id="454130"/>
    <lineage>
        <taxon>Eukaryota</taxon>
        <taxon>Fungi</taxon>
        <taxon>Dikarya</taxon>
        <taxon>Ascomycota</taxon>
        <taxon>Pezizomycotina</taxon>
        <taxon>Eurotiomycetes</taxon>
        <taxon>Eurotiomycetidae</taxon>
        <taxon>Eurotiales</taxon>
        <taxon>Aspergillaceae</taxon>
        <taxon>Aspergillus</taxon>
        <taxon>Aspergillus subgen. Nidulantes</taxon>
    </lineage>
</organism>
<evidence type="ECO:0000259" key="8">
    <source>
        <dbReference type="Pfam" id="PF02775"/>
    </source>
</evidence>
<keyword evidence="5 6" id="KW-0786">Thiamine pyrophosphate</keyword>
<dbReference type="GO" id="GO:0030976">
    <property type="term" value="F:thiamine pyrophosphate binding"/>
    <property type="evidence" value="ECO:0007669"/>
    <property type="project" value="InterPro"/>
</dbReference>
<dbReference type="FunFam" id="3.40.50.970:FF:000007">
    <property type="entry name" value="Acetolactate synthase"/>
    <property type="match status" value="1"/>
</dbReference>
<dbReference type="PANTHER" id="PTHR18968:SF166">
    <property type="entry name" value="2-HYDROXYACYL-COA LYASE 2"/>
    <property type="match status" value="1"/>
</dbReference>
<dbReference type="InterPro" id="IPR045229">
    <property type="entry name" value="TPP_enz"/>
</dbReference>
<accession>A0A0U5FSL2</accession>
<proteinExistence type="inferred from homology"/>
<feature type="domain" description="Thiamine pyrophosphate enzyme central" evidence="7">
    <location>
        <begin position="204"/>
        <end position="342"/>
    </location>
</feature>
<dbReference type="GO" id="GO:0005948">
    <property type="term" value="C:acetolactate synthase complex"/>
    <property type="evidence" value="ECO:0007669"/>
    <property type="project" value="TreeGrafter"/>
</dbReference>
<evidence type="ECO:0000256" key="2">
    <source>
        <dbReference type="ARBA" id="ARBA00001964"/>
    </source>
</evidence>
<dbReference type="Proteomes" id="UP000054771">
    <property type="component" value="Unassembled WGS sequence"/>
</dbReference>
<dbReference type="InterPro" id="IPR011766">
    <property type="entry name" value="TPP_enzyme_TPP-bd"/>
</dbReference>